<dbReference type="EMBL" id="CP090039">
    <property type="protein sequence ID" value="UPL01751.1"/>
    <property type="molecule type" value="Genomic_DNA"/>
</dbReference>
<evidence type="ECO:0000313" key="2">
    <source>
        <dbReference type="Proteomes" id="UP000830768"/>
    </source>
</evidence>
<dbReference type="Proteomes" id="UP000830768">
    <property type="component" value="Chromosome 11"/>
</dbReference>
<evidence type="ECO:0000313" key="1">
    <source>
        <dbReference type="EMBL" id="UPL01751.1"/>
    </source>
</evidence>
<name>A0ACD3ZKI8_FUSSC</name>
<gene>
    <name evidence="1" type="ORF">LCI18_012685</name>
</gene>
<protein>
    <submittedName>
        <fullName evidence="1">Uncharacterized protein</fullName>
    </submittedName>
</protein>
<reference evidence="1" key="1">
    <citation type="submission" date="2021-11" db="EMBL/GenBank/DDBJ databases">
        <title>Fusarium solani-melongenae Genome sequencing and assembly.</title>
        <authorList>
            <person name="Xie S."/>
            <person name="Huang L."/>
            <person name="Zhang X."/>
        </authorList>
    </citation>
    <scope>NUCLEOTIDE SEQUENCE</scope>
    <source>
        <strain evidence="1">CRI 24-3</strain>
    </source>
</reference>
<accession>A0ACD3ZKI8</accession>
<sequence>MQGNGWESGQSGGNSSDDDGTGALRVFVIVSPTDKVIDSDYQWCCDEWYKKGRDLNRHNWRKHDHRFQCKFYDDCGEISADKRDLNRHYWSRHKKYAIAAKLPPVEGKCEACGKKYSRQDHATRHLKKSSKCRKKLGL</sequence>
<organism evidence="1 2">
    <name type="scientific">Fusarium solani subsp. cucurbitae</name>
    <name type="common">Neocosmosporum cucurbitae</name>
    <dbReference type="NCBI Taxonomy" id="2747967"/>
    <lineage>
        <taxon>Eukaryota</taxon>
        <taxon>Fungi</taxon>
        <taxon>Dikarya</taxon>
        <taxon>Ascomycota</taxon>
        <taxon>Pezizomycotina</taxon>
        <taxon>Sordariomycetes</taxon>
        <taxon>Hypocreomycetidae</taxon>
        <taxon>Hypocreales</taxon>
        <taxon>Nectriaceae</taxon>
        <taxon>Fusarium</taxon>
        <taxon>Fusarium solani species complex</taxon>
    </lineage>
</organism>
<proteinExistence type="predicted"/>
<keyword evidence="2" id="KW-1185">Reference proteome</keyword>